<evidence type="ECO:0000256" key="9">
    <source>
        <dbReference type="ARBA" id="ARBA00047598"/>
    </source>
</evidence>
<dbReference type="SUPFAM" id="SSF51905">
    <property type="entry name" value="FAD/NAD(P)-binding domain"/>
    <property type="match status" value="2"/>
</dbReference>
<evidence type="ECO:0000256" key="10">
    <source>
        <dbReference type="ARBA" id="ARBA00049248"/>
    </source>
</evidence>
<protein>
    <recommendedName>
        <fullName evidence="4">L-ornithine N(5)-monooxygenase [NAD(P)H]</fullName>
        <ecNumber evidence="4">1.14.13.196</ecNumber>
    </recommendedName>
</protein>
<comment type="cofactor">
    <cofactor evidence="1">
        <name>FAD</name>
        <dbReference type="ChEBI" id="CHEBI:57692"/>
    </cofactor>
</comment>
<evidence type="ECO:0000256" key="6">
    <source>
        <dbReference type="ARBA" id="ARBA00022827"/>
    </source>
</evidence>
<evidence type="ECO:0000313" key="12">
    <source>
        <dbReference type="Proteomes" id="UP001324427"/>
    </source>
</evidence>
<comment type="pathway">
    <text evidence="2">Siderophore biosynthesis.</text>
</comment>
<dbReference type="Pfam" id="PF13434">
    <property type="entry name" value="Lys_Orn_oxgnase"/>
    <property type="match status" value="1"/>
</dbReference>
<keyword evidence="6" id="KW-0274">FAD</keyword>
<evidence type="ECO:0000256" key="4">
    <source>
        <dbReference type="ARBA" id="ARBA00012881"/>
    </source>
</evidence>
<comment type="caution">
    <text evidence="11">The sequence shown here is derived from an EMBL/GenBank/DDBJ whole genome shotgun (WGS) entry which is preliminary data.</text>
</comment>
<accession>A0AAV9J5N1</accession>
<evidence type="ECO:0000256" key="3">
    <source>
        <dbReference type="ARBA" id="ARBA00007588"/>
    </source>
</evidence>
<comment type="catalytic activity">
    <reaction evidence="10">
        <text>L-ornithine + NADH + O2 = N(5)-hydroxy-L-ornithine + NAD(+) + H2O</text>
        <dbReference type="Rhea" id="RHEA:41512"/>
        <dbReference type="ChEBI" id="CHEBI:15377"/>
        <dbReference type="ChEBI" id="CHEBI:15379"/>
        <dbReference type="ChEBI" id="CHEBI:46911"/>
        <dbReference type="ChEBI" id="CHEBI:57540"/>
        <dbReference type="ChEBI" id="CHEBI:57945"/>
        <dbReference type="ChEBI" id="CHEBI:78275"/>
        <dbReference type="EC" id="1.14.13.196"/>
    </reaction>
</comment>
<evidence type="ECO:0000256" key="8">
    <source>
        <dbReference type="ARBA" id="ARBA00023002"/>
    </source>
</evidence>
<organism evidence="11 12">
    <name type="scientific">Oleoguttula mirabilis</name>
    <dbReference type="NCBI Taxonomy" id="1507867"/>
    <lineage>
        <taxon>Eukaryota</taxon>
        <taxon>Fungi</taxon>
        <taxon>Dikarya</taxon>
        <taxon>Ascomycota</taxon>
        <taxon>Pezizomycotina</taxon>
        <taxon>Dothideomycetes</taxon>
        <taxon>Dothideomycetidae</taxon>
        <taxon>Mycosphaerellales</taxon>
        <taxon>Teratosphaeriaceae</taxon>
        <taxon>Oleoguttula</taxon>
    </lineage>
</organism>
<comment type="catalytic activity">
    <reaction evidence="9">
        <text>L-ornithine + NADPH + O2 = N(5)-hydroxy-L-ornithine + NADP(+) + H2O</text>
        <dbReference type="Rhea" id="RHEA:41508"/>
        <dbReference type="ChEBI" id="CHEBI:15377"/>
        <dbReference type="ChEBI" id="CHEBI:15379"/>
        <dbReference type="ChEBI" id="CHEBI:46911"/>
        <dbReference type="ChEBI" id="CHEBI:57783"/>
        <dbReference type="ChEBI" id="CHEBI:58349"/>
        <dbReference type="ChEBI" id="CHEBI:78275"/>
        <dbReference type="EC" id="1.14.13.196"/>
    </reaction>
</comment>
<name>A0AAV9J5N1_9PEZI</name>
<keyword evidence="8" id="KW-0560">Oxidoreductase</keyword>
<comment type="similarity">
    <text evidence="3">Belongs to the lysine N(6)-hydroxylase/L-ornithine N(5)-oxygenase family.</text>
</comment>
<dbReference type="GO" id="GO:0016491">
    <property type="term" value="F:oxidoreductase activity"/>
    <property type="evidence" value="ECO:0007669"/>
    <property type="project" value="UniProtKB-KW"/>
</dbReference>
<sequence>MATITATEPLDLAIIGAGIYGICAANTYLALHPHANIKVLDSDDDVGGVWSASRLYPKFWSQTGIRVSGYPDKEFKPPPEAPEYHGLVEAKYLSRYLEDYVDGHEYDGRTLRARFVFRCWVQSVRKDADGVWAIEANVRDQPVTYRAAKVIIATGLSSIPNMPSLPGQDSFTGPIIHQKDVGRSGILTTRETDVAQHEHITVYGGSKSAADIAYAAATDTTAPRKVSWIIRTTGKGPLSLAGVKSPFAKYRNLTEVGSIRMSGCLSSANLYLPANSWREWFLYQTWVGDWLLDKVWARPVKEYQAEADFEGREGALEGFKGLRSEAEFRYRSGTIGLLQRDDFWDVVARRVQVYRDDIVGVKGDAVVLGDGREVRTDVLLCCTGWKADGFPFLAVEEAEGLGAPINLQEAEAVQRQKEHWASIDEEADRKVMARWPCLANVPAFKPEPVQATPYRLYNMTVPLEDHSSIAFLGIPLVPNSYHTALTQTLYAIAALDGTLDLPSKEQMAQNVAFTNAWCRRRYPVHGNMGHVLEFEMVAFTDRLLEELGLESHRLGQAERRTWGGWWRDLTDPCLASDYAGLVDEYRRKYMA</sequence>
<dbReference type="InterPro" id="IPR025700">
    <property type="entry name" value="Lys/Orn_oxygenase"/>
</dbReference>
<dbReference type="EMBL" id="JAVFHQ010000070">
    <property type="protein sequence ID" value="KAK4540287.1"/>
    <property type="molecule type" value="Genomic_DNA"/>
</dbReference>
<gene>
    <name evidence="11" type="ORF">LTR36_009599</name>
</gene>
<dbReference type="InterPro" id="IPR050346">
    <property type="entry name" value="FMO-like"/>
</dbReference>
<dbReference type="EC" id="1.14.13.196" evidence="4"/>
<evidence type="ECO:0000313" key="11">
    <source>
        <dbReference type="EMBL" id="KAK4540287.1"/>
    </source>
</evidence>
<keyword evidence="5" id="KW-0285">Flavoprotein</keyword>
<evidence type="ECO:0000256" key="5">
    <source>
        <dbReference type="ARBA" id="ARBA00022630"/>
    </source>
</evidence>
<keyword evidence="12" id="KW-1185">Reference proteome</keyword>
<dbReference type="Gene3D" id="3.50.50.60">
    <property type="entry name" value="FAD/NAD(P)-binding domain"/>
    <property type="match status" value="2"/>
</dbReference>
<keyword evidence="7" id="KW-0521">NADP</keyword>
<evidence type="ECO:0000256" key="1">
    <source>
        <dbReference type="ARBA" id="ARBA00001974"/>
    </source>
</evidence>
<evidence type="ECO:0000256" key="7">
    <source>
        <dbReference type="ARBA" id="ARBA00022857"/>
    </source>
</evidence>
<dbReference type="Proteomes" id="UP001324427">
    <property type="component" value="Unassembled WGS sequence"/>
</dbReference>
<evidence type="ECO:0000256" key="2">
    <source>
        <dbReference type="ARBA" id="ARBA00004924"/>
    </source>
</evidence>
<reference evidence="11 12" key="1">
    <citation type="submission" date="2021-11" db="EMBL/GenBank/DDBJ databases">
        <title>Black yeast isolated from Biological Soil Crust.</title>
        <authorList>
            <person name="Kurbessoian T."/>
        </authorList>
    </citation>
    <scope>NUCLEOTIDE SEQUENCE [LARGE SCALE GENOMIC DNA]</scope>
    <source>
        <strain evidence="11 12">CCFEE 5522</strain>
    </source>
</reference>
<dbReference type="PANTHER" id="PTHR23023">
    <property type="entry name" value="DIMETHYLANILINE MONOOXYGENASE"/>
    <property type="match status" value="1"/>
</dbReference>
<dbReference type="InterPro" id="IPR036188">
    <property type="entry name" value="FAD/NAD-bd_sf"/>
</dbReference>
<dbReference type="Pfam" id="PF13450">
    <property type="entry name" value="NAD_binding_8"/>
    <property type="match status" value="1"/>
</dbReference>
<dbReference type="AlphaFoldDB" id="A0AAV9J5N1"/>
<proteinExistence type="inferred from homology"/>